<name>A0A5B6VV36_9ROSI</name>
<gene>
    <name evidence="1" type="ORF">EPI10_023741</name>
</gene>
<proteinExistence type="predicted"/>
<protein>
    <submittedName>
        <fullName evidence="1">Uncharacterized protein</fullName>
    </submittedName>
</protein>
<dbReference type="EMBL" id="SMMG02000005">
    <property type="protein sequence ID" value="KAA3473359.1"/>
    <property type="molecule type" value="Genomic_DNA"/>
</dbReference>
<evidence type="ECO:0000313" key="2">
    <source>
        <dbReference type="Proteomes" id="UP000325315"/>
    </source>
</evidence>
<keyword evidence="2" id="KW-1185">Reference proteome</keyword>
<dbReference type="Proteomes" id="UP000325315">
    <property type="component" value="Unassembled WGS sequence"/>
</dbReference>
<accession>A0A5B6VV36</accession>
<dbReference type="AlphaFoldDB" id="A0A5B6VV36"/>
<organism evidence="1 2">
    <name type="scientific">Gossypium australe</name>
    <dbReference type="NCBI Taxonomy" id="47621"/>
    <lineage>
        <taxon>Eukaryota</taxon>
        <taxon>Viridiplantae</taxon>
        <taxon>Streptophyta</taxon>
        <taxon>Embryophyta</taxon>
        <taxon>Tracheophyta</taxon>
        <taxon>Spermatophyta</taxon>
        <taxon>Magnoliopsida</taxon>
        <taxon>eudicotyledons</taxon>
        <taxon>Gunneridae</taxon>
        <taxon>Pentapetalae</taxon>
        <taxon>rosids</taxon>
        <taxon>malvids</taxon>
        <taxon>Malvales</taxon>
        <taxon>Malvaceae</taxon>
        <taxon>Malvoideae</taxon>
        <taxon>Gossypium</taxon>
    </lineage>
</organism>
<evidence type="ECO:0000313" key="1">
    <source>
        <dbReference type="EMBL" id="KAA3473359.1"/>
    </source>
</evidence>
<reference evidence="2" key="1">
    <citation type="journal article" date="2019" name="Plant Biotechnol. J.">
        <title>Genome sequencing of the Australian wild diploid species Gossypium australe highlights disease resistance and delayed gland morphogenesis.</title>
        <authorList>
            <person name="Cai Y."/>
            <person name="Cai X."/>
            <person name="Wang Q."/>
            <person name="Wang P."/>
            <person name="Zhang Y."/>
            <person name="Cai C."/>
            <person name="Xu Y."/>
            <person name="Wang K."/>
            <person name="Zhou Z."/>
            <person name="Wang C."/>
            <person name="Geng S."/>
            <person name="Li B."/>
            <person name="Dong Q."/>
            <person name="Hou Y."/>
            <person name="Wang H."/>
            <person name="Ai P."/>
            <person name="Liu Z."/>
            <person name="Yi F."/>
            <person name="Sun M."/>
            <person name="An G."/>
            <person name="Cheng J."/>
            <person name="Zhang Y."/>
            <person name="Shi Q."/>
            <person name="Xie Y."/>
            <person name="Shi X."/>
            <person name="Chang Y."/>
            <person name="Huang F."/>
            <person name="Chen Y."/>
            <person name="Hong S."/>
            <person name="Mi L."/>
            <person name="Sun Q."/>
            <person name="Zhang L."/>
            <person name="Zhou B."/>
            <person name="Peng R."/>
            <person name="Zhang X."/>
            <person name="Liu F."/>
        </authorList>
    </citation>
    <scope>NUCLEOTIDE SEQUENCE [LARGE SCALE GENOMIC DNA]</scope>
    <source>
        <strain evidence="2">cv. PA1801</strain>
    </source>
</reference>
<sequence length="76" mass="8704">MPNDSDYVVLIMQIYSESVHKINISRTEEIRLRSRENESNRVAVSVSVKSSPRSSKLLKARGIVEDRHHTTQLVLV</sequence>
<comment type="caution">
    <text evidence="1">The sequence shown here is derived from an EMBL/GenBank/DDBJ whole genome shotgun (WGS) entry which is preliminary data.</text>
</comment>